<name>A0A4V1FY81_9EURY</name>
<keyword evidence="1" id="KW-1133">Transmembrane helix</keyword>
<organism evidence="2 3">
    <name type="scientific">Natrinema versiforme</name>
    <dbReference type="NCBI Taxonomy" id="88724"/>
    <lineage>
        <taxon>Archaea</taxon>
        <taxon>Methanobacteriati</taxon>
        <taxon>Methanobacteriota</taxon>
        <taxon>Stenosarchaea group</taxon>
        <taxon>Halobacteria</taxon>
        <taxon>Halobacteriales</taxon>
        <taxon>Natrialbaceae</taxon>
        <taxon>Natrinema</taxon>
    </lineage>
</organism>
<keyword evidence="1" id="KW-0812">Transmembrane</keyword>
<accession>A0A4V1FY81</accession>
<protein>
    <submittedName>
        <fullName evidence="2">Uncharacterized protein</fullName>
    </submittedName>
</protein>
<feature type="transmembrane region" description="Helical" evidence="1">
    <location>
        <begin position="142"/>
        <end position="159"/>
    </location>
</feature>
<reference evidence="3" key="1">
    <citation type="submission" date="2019-05" db="EMBL/GenBank/DDBJ databases">
        <title>Genome sequence and methylation pattern of the halophilic Archaeon Natrinema versiforme BOL5-4.</title>
        <authorList>
            <person name="DasSarma P."/>
            <person name="Anton B.P."/>
            <person name="DasSarma S.L."/>
            <person name="Martinez F.L."/>
            <person name="Guzman D."/>
            <person name="Roberts R.J."/>
            <person name="DasSarma S."/>
        </authorList>
    </citation>
    <scope>NUCLEOTIDE SEQUENCE [LARGE SCALE GENOMIC DNA]</scope>
    <source>
        <strain evidence="3">BOL5-4</strain>
    </source>
</reference>
<evidence type="ECO:0000313" key="3">
    <source>
        <dbReference type="Proteomes" id="UP000302218"/>
    </source>
</evidence>
<proteinExistence type="predicted"/>
<feature type="transmembrane region" description="Helical" evidence="1">
    <location>
        <begin position="103"/>
        <end position="122"/>
    </location>
</feature>
<keyword evidence="1" id="KW-0472">Membrane</keyword>
<dbReference type="AlphaFoldDB" id="A0A4V1FY81"/>
<sequence length="204" mass="23298">MDVIVKGSENPSIRIEVHDETGVREFENLDNLFSNPFLPDNILKFALSVRTDHGHAKLRGNGKWDTNKLYLKGNDEWVSGRKDEIEIFIRRNELSKIRSHINFWPRLGIMFLGLGFLVSTQIRHILYLFGVPIYYTYTVYDAMNLVIGLSIVSAGWSIHKLWPYVAIKTEDSQAGYAKNLWRAIVGISIILGIVGPLIQIVELI</sequence>
<evidence type="ECO:0000256" key="1">
    <source>
        <dbReference type="SAM" id="Phobius"/>
    </source>
</evidence>
<gene>
    <name evidence="2" type="ORF">FEJ81_02280</name>
</gene>
<evidence type="ECO:0000313" key="2">
    <source>
        <dbReference type="EMBL" id="QCS41232.1"/>
    </source>
</evidence>
<feature type="transmembrane region" description="Helical" evidence="1">
    <location>
        <begin position="180"/>
        <end position="201"/>
    </location>
</feature>
<dbReference type="Proteomes" id="UP000302218">
    <property type="component" value="Chromosome"/>
</dbReference>
<dbReference type="EMBL" id="CP040330">
    <property type="protein sequence ID" value="QCS41232.1"/>
    <property type="molecule type" value="Genomic_DNA"/>
</dbReference>
<dbReference type="KEGG" id="nvr:FEJ81_02280"/>